<reference evidence="1" key="1">
    <citation type="submission" date="2021-03" db="EMBL/GenBank/DDBJ databases">
        <title>Evolutionary priming and transition to the ectomycorrhizal habit in an iconic lineage of mushroom-forming fungi: is preadaptation a requirement?</title>
        <authorList>
            <consortium name="DOE Joint Genome Institute"/>
            <person name="Looney B.P."/>
            <person name="Miyauchi S."/>
            <person name="Morin E."/>
            <person name="Drula E."/>
            <person name="Courty P.E."/>
            <person name="Chicoki N."/>
            <person name="Fauchery L."/>
            <person name="Kohler A."/>
            <person name="Kuo A."/>
            <person name="LaButti K."/>
            <person name="Pangilinan J."/>
            <person name="Lipzen A."/>
            <person name="Riley R."/>
            <person name="Andreopoulos W."/>
            <person name="He G."/>
            <person name="Johnson J."/>
            <person name="Barry K.W."/>
            <person name="Grigoriev I.V."/>
            <person name="Nagy L."/>
            <person name="Hibbett D."/>
            <person name="Henrissat B."/>
            <person name="Matheny P.B."/>
            <person name="Labbe J."/>
            <person name="Martin A.F."/>
        </authorList>
    </citation>
    <scope>NUCLEOTIDE SEQUENCE</scope>
    <source>
        <strain evidence="1">BPL698</strain>
    </source>
</reference>
<protein>
    <submittedName>
        <fullName evidence="1">Uncharacterized protein</fullName>
    </submittedName>
</protein>
<proteinExistence type="predicted"/>
<dbReference type="EMBL" id="JAGFNK010000098">
    <property type="protein sequence ID" value="KAI9508226.1"/>
    <property type="molecule type" value="Genomic_DNA"/>
</dbReference>
<comment type="caution">
    <text evidence="1">The sequence shown here is derived from an EMBL/GenBank/DDBJ whole genome shotgun (WGS) entry which is preliminary data.</text>
</comment>
<name>A0ACC0U996_9AGAM</name>
<gene>
    <name evidence="1" type="ORF">F5148DRAFT_1198413</name>
</gene>
<accession>A0ACC0U996</accession>
<keyword evidence="2" id="KW-1185">Reference proteome</keyword>
<sequence length="122" mass="13248">MSARGMVSVSLLPIFPILMLGRRTSGFHIYDDGALTRGQRLSFPRSSPSNRMDLVLSLQARVARGPGAQTWVFSLCTRFAGSGDVAMQTRHVAIFDTHGPVYAIRLSLCSGHSRRNGIFPGG</sequence>
<evidence type="ECO:0000313" key="1">
    <source>
        <dbReference type="EMBL" id="KAI9508226.1"/>
    </source>
</evidence>
<dbReference type="Proteomes" id="UP001207468">
    <property type="component" value="Unassembled WGS sequence"/>
</dbReference>
<evidence type="ECO:0000313" key="2">
    <source>
        <dbReference type="Proteomes" id="UP001207468"/>
    </source>
</evidence>
<organism evidence="1 2">
    <name type="scientific">Russula earlei</name>
    <dbReference type="NCBI Taxonomy" id="71964"/>
    <lineage>
        <taxon>Eukaryota</taxon>
        <taxon>Fungi</taxon>
        <taxon>Dikarya</taxon>
        <taxon>Basidiomycota</taxon>
        <taxon>Agaricomycotina</taxon>
        <taxon>Agaricomycetes</taxon>
        <taxon>Russulales</taxon>
        <taxon>Russulaceae</taxon>
        <taxon>Russula</taxon>
    </lineage>
</organism>